<gene>
    <name evidence="2" type="ORF">NDU88_004348</name>
</gene>
<comment type="caution">
    <text evidence="2">The sequence shown here is derived from an EMBL/GenBank/DDBJ whole genome shotgun (WGS) entry which is preliminary data.</text>
</comment>
<keyword evidence="3" id="KW-1185">Reference proteome</keyword>
<reference evidence="2" key="1">
    <citation type="journal article" date="2022" name="bioRxiv">
        <title>Sequencing and chromosome-scale assembly of the giantPleurodeles waltlgenome.</title>
        <authorList>
            <person name="Brown T."/>
            <person name="Elewa A."/>
            <person name="Iarovenko S."/>
            <person name="Subramanian E."/>
            <person name="Araus A.J."/>
            <person name="Petzold A."/>
            <person name="Susuki M."/>
            <person name="Suzuki K.-i.T."/>
            <person name="Hayashi T."/>
            <person name="Toyoda A."/>
            <person name="Oliveira C."/>
            <person name="Osipova E."/>
            <person name="Leigh N.D."/>
            <person name="Simon A."/>
            <person name="Yun M.H."/>
        </authorList>
    </citation>
    <scope>NUCLEOTIDE SEQUENCE</scope>
    <source>
        <strain evidence="2">20211129_DDA</strain>
        <tissue evidence="2">Liver</tissue>
    </source>
</reference>
<organism evidence="2 3">
    <name type="scientific">Pleurodeles waltl</name>
    <name type="common">Iberian ribbed newt</name>
    <dbReference type="NCBI Taxonomy" id="8319"/>
    <lineage>
        <taxon>Eukaryota</taxon>
        <taxon>Metazoa</taxon>
        <taxon>Chordata</taxon>
        <taxon>Craniata</taxon>
        <taxon>Vertebrata</taxon>
        <taxon>Euteleostomi</taxon>
        <taxon>Amphibia</taxon>
        <taxon>Batrachia</taxon>
        <taxon>Caudata</taxon>
        <taxon>Salamandroidea</taxon>
        <taxon>Salamandridae</taxon>
        <taxon>Pleurodelinae</taxon>
        <taxon>Pleurodeles</taxon>
    </lineage>
</organism>
<evidence type="ECO:0000313" key="2">
    <source>
        <dbReference type="EMBL" id="KAJ1195065.1"/>
    </source>
</evidence>
<feature type="region of interest" description="Disordered" evidence="1">
    <location>
        <begin position="1"/>
        <end position="21"/>
    </location>
</feature>
<evidence type="ECO:0000313" key="3">
    <source>
        <dbReference type="Proteomes" id="UP001066276"/>
    </source>
</evidence>
<dbReference type="AlphaFoldDB" id="A0AAV7V100"/>
<sequence length="92" mass="10328">MLGRHVRQVNPDPKHGRADSAFHLSTGRHHVRQCFVDTPVCGVCYRRLLFQKDHPLPYLTCSDLPPPRLQRLEGTALHLAQPASVAMPRAAL</sequence>
<evidence type="ECO:0000256" key="1">
    <source>
        <dbReference type="SAM" id="MobiDB-lite"/>
    </source>
</evidence>
<name>A0AAV7V100_PLEWA</name>
<dbReference type="Proteomes" id="UP001066276">
    <property type="component" value="Chromosome 2_2"/>
</dbReference>
<protein>
    <submittedName>
        <fullName evidence="2">Uncharacterized protein</fullName>
    </submittedName>
</protein>
<accession>A0AAV7V100</accession>
<dbReference type="EMBL" id="JANPWB010000004">
    <property type="protein sequence ID" value="KAJ1195065.1"/>
    <property type="molecule type" value="Genomic_DNA"/>
</dbReference>
<proteinExistence type="predicted"/>